<dbReference type="CDD" id="cd00592">
    <property type="entry name" value="HTH_MerR-like"/>
    <property type="match status" value="1"/>
</dbReference>
<evidence type="ECO:0000259" key="2">
    <source>
        <dbReference type="PROSITE" id="PS50937"/>
    </source>
</evidence>
<dbReference type="Proteomes" id="UP000275456">
    <property type="component" value="Unassembled WGS sequence"/>
</dbReference>
<keyword evidence="4" id="KW-1185">Reference proteome</keyword>
<dbReference type="PANTHER" id="PTHR30204:SF93">
    <property type="entry name" value="HTH MERR-TYPE DOMAIN-CONTAINING PROTEIN"/>
    <property type="match status" value="1"/>
</dbReference>
<dbReference type="InterPro" id="IPR047057">
    <property type="entry name" value="MerR_fam"/>
</dbReference>
<proteinExistence type="predicted"/>
<dbReference type="RefSeq" id="WP_123696420.1">
    <property type="nucleotide sequence ID" value="NZ_RKHJ01000001.1"/>
</dbReference>
<accession>A0A3N2AQJ4</accession>
<keyword evidence="1 3" id="KW-0238">DNA-binding</keyword>
<feature type="domain" description="HTH merR-type" evidence="2">
    <location>
        <begin position="2"/>
        <end position="71"/>
    </location>
</feature>
<dbReference type="OrthoDB" id="4569196at2"/>
<dbReference type="PROSITE" id="PS50937">
    <property type="entry name" value="HTH_MERR_2"/>
    <property type="match status" value="1"/>
</dbReference>
<evidence type="ECO:0000313" key="3">
    <source>
        <dbReference type="EMBL" id="ROR65321.1"/>
    </source>
</evidence>
<comment type="caution">
    <text evidence="3">The sequence shown here is derived from an EMBL/GenBank/DDBJ whole genome shotgun (WGS) entry which is preliminary data.</text>
</comment>
<dbReference type="Gene3D" id="1.10.1660.10">
    <property type="match status" value="1"/>
</dbReference>
<protein>
    <submittedName>
        <fullName evidence="3">DNA-binding transcriptional MerR regulator</fullName>
    </submittedName>
</protein>
<dbReference type="InterPro" id="IPR000551">
    <property type="entry name" value="MerR-type_HTH_dom"/>
</dbReference>
<dbReference type="PANTHER" id="PTHR30204">
    <property type="entry name" value="REDOX-CYCLING DRUG-SENSING TRANSCRIPTIONAL ACTIVATOR SOXR"/>
    <property type="match status" value="1"/>
</dbReference>
<dbReference type="SMART" id="SM00422">
    <property type="entry name" value="HTH_MERR"/>
    <property type="match status" value="1"/>
</dbReference>
<dbReference type="InterPro" id="IPR009061">
    <property type="entry name" value="DNA-bd_dom_put_sf"/>
</dbReference>
<evidence type="ECO:0000256" key="1">
    <source>
        <dbReference type="ARBA" id="ARBA00023125"/>
    </source>
</evidence>
<dbReference type="GO" id="GO:0003700">
    <property type="term" value="F:DNA-binding transcription factor activity"/>
    <property type="evidence" value="ECO:0007669"/>
    <property type="project" value="InterPro"/>
</dbReference>
<dbReference type="GO" id="GO:0003677">
    <property type="term" value="F:DNA binding"/>
    <property type="evidence" value="ECO:0007669"/>
    <property type="project" value="UniProtKB-KW"/>
</dbReference>
<evidence type="ECO:0000313" key="4">
    <source>
        <dbReference type="Proteomes" id="UP000275456"/>
    </source>
</evidence>
<dbReference type="Pfam" id="PF13411">
    <property type="entry name" value="MerR_1"/>
    <property type="match status" value="1"/>
</dbReference>
<reference evidence="3 4" key="1">
    <citation type="submission" date="2018-11" db="EMBL/GenBank/DDBJ databases">
        <title>Sequencing the genomes of 1000 actinobacteria strains.</title>
        <authorList>
            <person name="Klenk H.-P."/>
        </authorList>
    </citation>
    <scope>NUCLEOTIDE SEQUENCE [LARGE SCALE GENOMIC DNA]</scope>
    <source>
        <strain evidence="3 4">DSM 9580</strain>
    </source>
</reference>
<dbReference type="AlphaFoldDB" id="A0A3N2AQJ4"/>
<dbReference type="EMBL" id="RKHJ01000001">
    <property type="protein sequence ID" value="ROR65321.1"/>
    <property type="molecule type" value="Genomic_DNA"/>
</dbReference>
<name>A0A3N2AQJ4_9MICO</name>
<gene>
    <name evidence="3" type="ORF">EDD26_0687</name>
</gene>
<dbReference type="SUPFAM" id="SSF46955">
    <property type="entry name" value="Putative DNA-binding domain"/>
    <property type="match status" value="1"/>
</dbReference>
<sequence>MAWSTRQLADLTGTTVNTVRHYHRLGLLELPERTVNGYKQYGVQHVVRLLRIRRLVELGVPLAQISGISSEVERTPEALLAVDAHLAEQIEQLQRARQDIAAILAGNGPADGPRGFESVSAQLSSADSSMLHLYAQLYDEDAIADLRRMVEAEVGDSAEAAFNALGPDADDATRQRVAEALAPAMEQHMRDYPWVLDPVARSRHSAEATTEAFVSAVVELYNPAQLDVLARSDAIARSRLQQADPADDDAEDEPGS</sequence>
<organism evidence="3 4">
    <name type="scientific">Agrococcus jenensis</name>
    <dbReference type="NCBI Taxonomy" id="46353"/>
    <lineage>
        <taxon>Bacteria</taxon>
        <taxon>Bacillati</taxon>
        <taxon>Actinomycetota</taxon>
        <taxon>Actinomycetes</taxon>
        <taxon>Micrococcales</taxon>
        <taxon>Microbacteriaceae</taxon>
        <taxon>Agrococcus</taxon>
    </lineage>
</organism>